<evidence type="ECO:0000256" key="3">
    <source>
        <dbReference type="ARBA" id="ARBA00022692"/>
    </source>
</evidence>
<feature type="transmembrane region" description="Helical" evidence="6">
    <location>
        <begin position="577"/>
        <end position="602"/>
    </location>
</feature>
<dbReference type="Pfam" id="PF02687">
    <property type="entry name" value="FtsX"/>
    <property type="match status" value="1"/>
</dbReference>
<feature type="transmembrane region" description="Helical" evidence="6">
    <location>
        <begin position="197"/>
        <end position="216"/>
    </location>
</feature>
<evidence type="ECO:0000256" key="4">
    <source>
        <dbReference type="ARBA" id="ARBA00022989"/>
    </source>
</evidence>
<feature type="transmembrane region" description="Helical" evidence="6">
    <location>
        <begin position="106"/>
        <end position="131"/>
    </location>
</feature>
<evidence type="ECO:0000313" key="8">
    <source>
        <dbReference type="EMBL" id="MDQ0155776.1"/>
    </source>
</evidence>
<dbReference type="PANTHER" id="PTHR46795:SF3">
    <property type="entry name" value="ABC TRANSPORTER PERMEASE"/>
    <property type="match status" value="1"/>
</dbReference>
<evidence type="ECO:0000256" key="5">
    <source>
        <dbReference type="ARBA" id="ARBA00023136"/>
    </source>
</evidence>
<evidence type="ECO:0000256" key="1">
    <source>
        <dbReference type="ARBA" id="ARBA00004651"/>
    </source>
</evidence>
<keyword evidence="2 6" id="KW-1003">Cell membrane</keyword>
<evidence type="ECO:0000313" key="9">
    <source>
        <dbReference type="Proteomes" id="UP001231362"/>
    </source>
</evidence>
<dbReference type="PANTHER" id="PTHR46795">
    <property type="entry name" value="ABC TRANSPORTER PERMEASE-RELATED-RELATED"/>
    <property type="match status" value="1"/>
</dbReference>
<dbReference type="InterPro" id="IPR052536">
    <property type="entry name" value="ABC-4_Integral_Memb_Prot"/>
</dbReference>
<feature type="transmembrane region" description="Helical" evidence="6">
    <location>
        <begin position="608"/>
        <end position="628"/>
    </location>
</feature>
<feature type="transmembrane region" description="Helical" evidence="6">
    <location>
        <begin position="519"/>
        <end position="541"/>
    </location>
</feature>
<feature type="transmembrane region" description="Helical" evidence="6">
    <location>
        <begin position="151"/>
        <end position="176"/>
    </location>
</feature>
<dbReference type="RefSeq" id="WP_307150300.1">
    <property type="nucleotide sequence ID" value="NZ_JAUSTU010000008.1"/>
</dbReference>
<name>A0ABT9V4A5_9BACL</name>
<comment type="subcellular location">
    <subcellularLocation>
        <location evidence="1 6">Cell membrane</location>
        <topology evidence="1 6">Multi-pass membrane protein</topology>
    </subcellularLocation>
</comment>
<comment type="caution">
    <text evidence="8">The sequence shown here is derived from an EMBL/GenBank/DDBJ whole genome shotgun (WGS) entry which is preliminary data.</text>
</comment>
<dbReference type="InterPro" id="IPR003838">
    <property type="entry name" value="ABC3_permease_C"/>
</dbReference>
<keyword evidence="9" id="KW-1185">Reference proteome</keyword>
<keyword evidence="3 6" id="KW-0812">Transmembrane</keyword>
<proteinExistence type="inferred from homology"/>
<protein>
    <submittedName>
        <fullName evidence="8">ABC transport system permease protein</fullName>
    </submittedName>
</protein>
<feature type="transmembrane region" description="Helical" evidence="6">
    <location>
        <begin position="58"/>
        <end position="76"/>
    </location>
</feature>
<comment type="similarity">
    <text evidence="6">Belongs to the ABC-4 integral membrane protein family.</text>
</comment>
<sequence length="640" mass="73434">MTLFSLAKKNIKLNTKHYLLYFYPMVFSMVIYFTFVSLQYNKQINESATALGKVEPAFLAASVVLLLFSAIFIWYSNDFFIRKRKKEVALYSLFGMRKKQVAQLLFYENFIMGIVALGIGMGIGIFLSKLFTMLLIKLMGFSVIANFEVSAIAIVQTLVVFIVIIIVTSIHNYRMIYRYSLLDLLKAEKQGEKQLKVSKIAAITALIALLVGYSILLQPSDSAIYKEFGFKAVLFSLLMILIGTFLFIRSVFAVFLERIMKVKGLYLKGTNLISVSHLRFRMKGNMLILSMIALLSTVTLFVLGAIWAVQQNITAVAEDNYPLSLMYTSENKEIDEKIARFIHDSKQHEIIFSDRIEYLQVEGDLSETGRWPDQFPVILLSEKDYQQLAEKLGNDHVGVEKNQAIVFSDGNLNQHNDPYTGKMVTIEDHRFTISKYVDKPVLNQGYYSFPMVINNEDYAQLKEQTIAKEMQVYKVKNEKSMESVMKEIEEIVFQDSNVDRSSMIFSSFFQEYQKGVETYGLLIFIGGFLGIVFLLATGSMLHYKQLTEATMDQGRYDVLRKIGMNRKQIQATIAKQLLPVFLLPMVIAIPNSSFLIVALARFTEMNMLLPFISIIILYLAIYLIYYFITLRKYYSIVERT</sequence>
<keyword evidence="5 6" id="KW-0472">Membrane</keyword>
<feature type="transmembrane region" description="Helical" evidence="6">
    <location>
        <begin position="20"/>
        <end position="38"/>
    </location>
</feature>
<gene>
    <name evidence="8" type="ORF">J2S07_002081</name>
</gene>
<evidence type="ECO:0000259" key="7">
    <source>
        <dbReference type="Pfam" id="PF02687"/>
    </source>
</evidence>
<organism evidence="8 9">
    <name type="scientific">Anoxybacillus andreesenii</name>
    <dbReference type="NCBI Taxonomy" id="1325932"/>
    <lineage>
        <taxon>Bacteria</taxon>
        <taxon>Bacillati</taxon>
        <taxon>Bacillota</taxon>
        <taxon>Bacilli</taxon>
        <taxon>Bacillales</taxon>
        <taxon>Anoxybacillaceae</taxon>
        <taxon>Anoxybacillus</taxon>
    </lineage>
</organism>
<reference evidence="8 9" key="1">
    <citation type="submission" date="2023-07" db="EMBL/GenBank/DDBJ databases">
        <title>Genomic Encyclopedia of Type Strains, Phase IV (KMG-IV): sequencing the most valuable type-strain genomes for metagenomic binning, comparative biology and taxonomic classification.</title>
        <authorList>
            <person name="Goeker M."/>
        </authorList>
    </citation>
    <scope>NUCLEOTIDE SEQUENCE [LARGE SCALE GENOMIC DNA]</scope>
    <source>
        <strain evidence="8 9">DSM 23948</strain>
    </source>
</reference>
<dbReference type="InterPro" id="IPR027022">
    <property type="entry name" value="ABC_permease_BceB-typ"/>
</dbReference>
<dbReference type="Proteomes" id="UP001231362">
    <property type="component" value="Unassembled WGS sequence"/>
</dbReference>
<feature type="transmembrane region" description="Helical" evidence="6">
    <location>
        <begin position="286"/>
        <end position="309"/>
    </location>
</feature>
<keyword evidence="4 6" id="KW-1133">Transmembrane helix</keyword>
<evidence type="ECO:0000256" key="2">
    <source>
        <dbReference type="ARBA" id="ARBA00022475"/>
    </source>
</evidence>
<feature type="transmembrane region" description="Helical" evidence="6">
    <location>
        <begin position="228"/>
        <end position="256"/>
    </location>
</feature>
<accession>A0ABT9V4A5</accession>
<dbReference type="EMBL" id="JAUSTU010000008">
    <property type="protein sequence ID" value="MDQ0155776.1"/>
    <property type="molecule type" value="Genomic_DNA"/>
</dbReference>
<dbReference type="PIRSF" id="PIRSF018968">
    <property type="entry name" value="ABC_permease_BceB"/>
    <property type="match status" value="1"/>
</dbReference>
<feature type="domain" description="ABC3 transporter permease C-terminal" evidence="7">
    <location>
        <begin position="60"/>
        <end position="180"/>
    </location>
</feature>
<evidence type="ECO:0000256" key="6">
    <source>
        <dbReference type="PIRNR" id="PIRNR018968"/>
    </source>
</evidence>
<keyword evidence="6" id="KW-0813">Transport</keyword>